<dbReference type="AlphaFoldDB" id="A0A1Y1RYW9"/>
<protein>
    <submittedName>
        <fullName evidence="1">Uncharacterized protein</fullName>
    </submittedName>
</protein>
<organism evidence="1 2">
    <name type="scientific">Marispirochaeta aestuarii</name>
    <dbReference type="NCBI Taxonomy" id="1963862"/>
    <lineage>
        <taxon>Bacteria</taxon>
        <taxon>Pseudomonadati</taxon>
        <taxon>Spirochaetota</taxon>
        <taxon>Spirochaetia</taxon>
        <taxon>Spirochaetales</taxon>
        <taxon>Spirochaetaceae</taxon>
        <taxon>Marispirochaeta</taxon>
    </lineage>
</organism>
<evidence type="ECO:0000313" key="2">
    <source>
        <dbReference type="Proteomes" id="UP000192343"/>
    </source>
</evidence>
<keyword evidence="2" id="KW-1185">Reference proteome</keyword>
<dbReference type="STRING" id="1963862.B4O97_07205"/>
<gene>
    <name evidence="1" type="ORF">B4O97_07205</name>
</gene>
<reference evidence="1 2" key="1">
    <citation type="submission" date="2017-03" db="EMBL/GenBank/DDBJ databases">
        <title>Draft Genome sequence of Marispirochaeta sp. strain JC444.</title>
        <authorList>
            <person name="Shivani Y."/>
            <person name="Subhash Y."/>
            <person name="Sasikala C."/>
            <person name="Ramana C."/>
        </authorList>
    </citation>
    <scope>NUCLEOTIDE SEQUENCE [LARGE SCALE GENOMIC DNA]</scope>
    <source>
        <strain evidence="1 2">JC444</strain>
    </source>
</reference>
<accession>A0A1Y1RYW9</accession>
<proteinExistence type="predicted"/>
<comment type="caution">
    <text evidence="1">The sequence shown here is derived from an EMBL/GenBank/DDBJ whole genome shotgun (WGS) entry which is preliminary data.</text>
</comment>
<dbReference type="OrthoDB" id="9830739at2"/>
<dbReference type="EMBL" id="MWQY01000007">
    <property type="protein sequence ID" value="ORC35850.1"/>
    <property type="molecule type" value="Genomic_DNA"/>
</dbReference>
<sequence length="339" mass="38407">MRYLTLVAALLLLLSSCEAYLEEKLEFLELPFEYEGQLRDNNFNPDWDLAWGVPDNGDGSGVYLCTFWGGLFYLDDGNLFSLWFPYFDPLYRRIVSLDRKGWFVQLFESGANEGLALMEYDFTNWMFNDYGTQTPGYVFGTTSITVYNNIMHLIQTQGDPVVAEWLADTGTGTLTYNVNLLNLGDVLLSDIVSAAFPEADTTWGPVSVDFLAFAPATLASWNGKHKFILARSDGSTGERKVMLVSVDETDYSLSVRRLSAERDFHFVSRDRFVGMDGETLKIFNSTGEELADYELEGMRLLGYRSSTDPELVFLYRSEEDGDRVYGIYSLPAAFVREAR</sequence>
<evidence type="ECO:0000313" key="1">
    <source>
        <dbReference type="EMBL" id="ORC35850.1"/>
    </source>
</evidence>
<name>A0A1Y1RYW9_9SPIO</name>
<dbReference type="PROSITE" id="PS51257">
    <property type="entry name" value="PROKAR_LIPOPROTEIN"/>
    <property type="match status" value="1"/>
</dbReference>
<dbReference type="Proteomes" id="UP000192343">
    <property type="component" value="Unassembled WGS sequence"/>
</dbReference>
<dbReference type="RefSeq" id="WP_083049593.1">
    <property type="nucleotide sequence ID" value="NZ_MWQY01000007.1"/>
</dbReference>